<reference evidence="1 2" key="1">
    <citation type="submission" date="2020-08" db="EMBL/GenBank/DDBJ databases">
        <title>Genome public.</title>
        <authorList>
            <person name="Liu C."/>
            <person name="Sun Q."/>
        </authorList>
    </citation>
    <scope>NUCLEOTIDE SEQUENCE [LARGE SCALE GENOMIC DNA]</scope>
    <source>
        <strain evidence="1 2">M2</strain>
    </source>
</reference>
<dbReference type="SUPFAM" id="SSF56784">
    <property type="entry name" value="HAD-like"/>
    <property type="match status" value="1"/>
</dbReference>
<dbReference type="Gene3D" id="1.10.150.240">
    <property type="entry name" value="Putative phosphatase, domain 2"/>
    <property type="match status" value="1"/>
</dbReference>
<proteinExistence type="predicted"/>
<protein>
    <submittedName>
        <fullName evidence="1">HAD family hydrolase</fullName>
    </submittedName>
</protein>
<gene>
    <name evidence="1" type="ORF">H8S02_12325</name>
</gene>
<dbReference type="GO" id="GO:0016787">
    <property type="term" value="F:hydrolase activity"/>
    <property type="evidence" value="ECO:0007669"/>
    <property type="project" value="UniProtKB-KW"/>
</dbReference>
<dbReference type="PANTHER" id="PTHR43434:SF20">
    <property type="entry name" value="5'-NUCLEOTIDASE"/>
    <property type="match status" value="1"/>
</dbReference>
<dbReference type="InterPro" id="IPR041492">
    <property type="entry name" value="HAD_2"/>
</dbReference>
<dbReference type="Pfam" id="PF13419">
    <property type="entry name" value="HAD_2"/>
    <property type="match status" value="1"/>
</dbReference>
<evidence type="ECO:0000313" key="1">
    <source>
        <dbReference type="EMBL" id="MBC5696713.1"/>
    </source>
</evidence>
<dbReference type="EMBL" id="JACOPK010000015">
    <property type="protein sequence ID" value="MBC5696713.1"/>
    <property type="molecule type" value="Genomic_DNA"/>
</dbReference>
<evidence type="ECO:0000313" key="2">
    <source>
        <dbReference type="Proteomes" id="UP000641741"/>
    </source>
</evidence>
<dbReference type="RefSeq" id="WP_186970772.1">
    <property type="nucleotide sequence ID" value="NZ_JACOPK010000015.1"/>
</dbReference>
<keyword evidence="1" id="KW-0378">Hydrolase</keyword>
<dbReference type="SFLD" id="SFLDS00003">
    <property type="entry name" value="Haloacid_Dehalogenase"/>
    <property type="match status" value="1"/>
</dbReference>
<name>A0ABR7GQZ3_9FIRM</name>
<dbReference type="InterPro" id="IPR023198">
    <property type="entry name" value="PGP-like_dom2"/>
</dbReference>
<dbReference type="InterPro" id="IPR023214">
    <property type="entry name" value="HAD_sf"/>
</dbReference>
<accession>A0ABR7GQZ3</accession>
<organism evidence="1 2">
    <name type="scientific">Agathobaculum hominis</name>
    <dbReference type="NCBI Taxonomy" id="2763014"/>
    <lineage>
        <taxon>Bacteria</taxon>
        <taxon>Bacillati</taxon>
        <taxon>Bacillota</taxon>
        <taxon>Clostridia</taxon>
        <taxon>Eubacteriales</taxon>
        <taxon>Butyricicoccaceae</taxon>
        <taxon>Agathobaculum</taxon>
    </lineage>
</organism>
<dbReference type="PANTHER" id="PTHR43434">
    <property type="entry name" value="PHOSPHOGLYCOLATE PHOSPHATASE"/>
    <property type="match status" value="1"/>
</dbReference>
<dbReference type="Gene3D" id="3.40.50.1000">
    <property type="entry name" value="HAD superfamily/HAD-like"/>
    <property type="match status" value="1"/>
</dbReference>
<keyword evidence="2" id="KW-1185">Reference proteome</keyword>
<dbReference type="SFLD" id="SFLDG01129">
    <property type="entry name" value="C1.5:_HAD__Beta-PGM__Phosphata"/>
    <property type="match status" value="1"/>
</dbReference>
<sequence>MYQYILFDLDGTLTDPREGITKSVQYALDKMGISEPDLSSLEHFIGPPLYDEFRRCYNMDDQQAKTAVAAYRERFGTVGWTENILFDGVPELLIALHDAGKKIAIASSKPTVFVRKILHMFEIEQYFDVVSGASLDGKIGTKAQVVQQALDAFRIAERNDAVLVGDRFHDVEGARACGLSCIGITLGFGGREELVSAGAAAVVDTLDELREILLG</sequence>
<dbReference type="Proteomes" id="UP000641741">
    <property type="component" value="Unassembled WGS sequence"/>
</dbReference>
<dbReference type="InterPro" id="IPR036412">
    <property type="entry name" value="HAD-like_sf"/>
</dbReference>
<comment type="caution">
    <text evidence="1">The sequence shown here is derived from an EMBL/GenBank/DDBJ whole genome shotgun (WGS) entry which is preliminary data.</text>
</comment>
<dbReference type="InterPro" id="IPR050155">
    <property type="entry name" value="HAD-like_hydrolase_sf"/>
</dbReference>
<dbReference type="CDD" id="cd04302">
    <property type="entry name" value="HAD_5NT"/>
    <property type="match status" value="1"/>
</dbReference>